<evidence type="ECO:0000256" key="14">
    <source>
        <dbReference type="ARBA" id="ARBA00049229"/>
    </source>
</evidence>
<comment type="catalytic activity">
    <reaction evidence="14 16">
        <text>L-leucine + 2-oxoglutarate = 4-methyl-2-oxopentanoate + L-glutamate</text>
        <dbReference type="Rhea" id="RHEA:18321"/>
        <dbReference type="ChEBI" id="CHEBI:16810"/>
        <dbReference type="ChEBI" id="CHEBI:17865"/>
        <dbReference type="ChEBI" id="CHEBI:29985"/>
        <dbReference type="ChEBI" id="CHEBI:57427"/>
        <dbReference type="EC" id="2.6.1.42"/>
    </reaction>
</comment>
<evidence type="ECO:0000256" key="6">
    <source>
        <dbReference type="ARBA" id="ARBA00009320"/>
    </source>
</evidence>
<dbReference type="InterPro" id="IPR050571">
    <property type="entry name" value="Class-IV_PLP-Dep_Aminotrnsfr"/>
</dbReference>
<evidence type="ECO:0000256" key="8">
    <source>
        <dbReference type="ARBA" id="ARBA00022605"/>
    </source>
</evidence>
<evidence type="ECO:0000256" key="11">
    <source>
        <dbReference type="ARBA" id="ARBA00023304"/>
    </source>
</evidence>
<dbReference type="AlphaFoldDB" id="A0A497EV65"/>
<comment type="pathway">
    <text evidence="3 16">Amino-acid biosynthesis; L-isoleucine biosynthesis; L-isoleucine from 2-oxobutanoate: step 4/4.</text>
</comment>
<dbReference type="FunFam" id="3.20.10.10:FF:000002">
    <property type="entry name" value="D-alanine aminotransferase"/>
    <property type="match status" value="1"/>
</dbReference>
<evidence type="ECO:0000256" key="1">
    <source>
        <dbReference type="ARBA" id="ARBA00001933"/>
    </source>
</evidence>
<protein>
    <recommendedName>
        <fullName evidence="16">Branched-chain-amino-acid aminotransferase</fullName>
        <shortName evidence="16">BCAT</shortName>
        <ecNumber evidence="16">2.6.1.42</ecNumber>
    </recommendedName>
</protein>
<dbReference type="PANTHER" id="PTHR42743">
    <property type="entry name" value="AMINO-ACID AMINOTRANSFERASE"/>
    <property type="match status" value="1"/>
</dbReference>
<accession>A0A497EV65</accession>
<dbReference type="NCBIfam" id="NF006185">
    <property type="entry name" value="PRK08320.1"/>
    <property type="match status" value="1"/>
</dbReference>
<dbReference type="FunFam" id="3.30.470.10:FF:000006">
    <property type="entry name" value="Branched-chain-amino-acid aminotransferase"/>
    <property type="match status" value="1"/>
</dbReference>
<comment type="cofactor">
    <cofactor evidence="1 16">
        <name>pyridoxal 5'-phosphate</name>
        <dbReference type="ChEBI" id="CHEBI:597326"/>
    </cofactor>
</comment>
<dbReference type="GO" id="GO:0009097">
    <property type="term" value="P:isoleucine biosynthetic process"/>
    <property type="evidence" value="ECO:0007669"/>
    <property type="project" value="UniProtKB-UniPathway"/>
</dbReference>
<dbReference type="Proteomes" id="UP000272051">
    <property type="component" value="Unassembled WGS sequence"/>
</dbReference>
<sequence>MFSLEKEPLVYIDGRFYPKSEAKISVYDHGFLYGDGVFEGIREYNGVIFKLREHVDRLYRSAKSMMLNIPMTKEEMVNAVVETVRINELRDAYIRLVVTRGVGTLGLDPRRCSRPSVIIIAEEVLRLYGEDPLEKGVKAIICWVKRDPVDGTSHEIKSLNYLNSVLAKIEANLCGADEAIFLNSQGHIVEGTSDNIFIIRKGDVLTPPTSSGALEGITRQVVIEVAQNLGLKVYEQNITPHMLFNADEAFFTGTAAEVVPLIEVNGRPIGNGRPGELTKKIAYEFRKVVSDPRNGVKVF</sequence>
<proteinExistence type="inferred from homology"/>
<dbReference type="CDD" id="cd01558">
    <property type="entry name" value="D-AAT_like"/>
    <property type="match status" value="1"/>
</dbReference>
<evidence type="ECO:0000313" key="19">
    <source>
        <dbReference type="Proteomes" id="UP000272051"/>
    </source>
</evidence>
<evidence type="ECO:0000256" key="7">
    <source>
        <dbReference type="ARBA" id="ARBA00022576"/>
    </source>
</evidence>
<keyword evidence="10 16" id="KW-0663">Pyridoxal phosphate</keyword>
<evidence type="ECO:0000313" key="18">
    <source>
        <dbReference type="EMBL" id="RLE51135.1"/>
    </source>
</evidence>
<evidence type="ECO:0000256" key="3">
    <source>
        <dbReference type="ARBA" id="ARBA00004824"/>
    </source>
</evidence>
<dbReference type="NCBIfam" id="NF005146">
    <property type="entry name" value="PRK06606.1"/>
    <property type="match status" value="1"/>
</dbReference>
<evidence type="ECO:0000256" key="13">
    <source>
        <dbReference type="ARBA" id="ARBA00048798"/>
    </source>
</evidence>
<keyword evidence="7 16" id="KW-0032">Aminotransferase</keyword>
<comment type="function">
    <text evidence="2 16">Acts on leucine, isoleucine and valine.</text>
</comment>
<dbReference type="EC" id="2.6.1.42" evidence="16"/>
<dbReference type="EMBL" id="QMQV01000006">
    <property type="protein sequence ID" value="RLE50423.1"/>
    <property type="molecule type" value="Genomic_DNA"/>
</dbReference>
<dbReference type="GO" id="GO:0009098">
    <property type="term" value="P:L-leucine biosynthetic process"/>
    <property type="evidence" value="ECO:0007669"/>
    <property type="project" value="UniProtKB-UniPathway"/>
</dbReference>
<organism evidence="18 19">
    <name type="scientific">Thermoproteota archaeon</name>
    <dbReference type="NCBI Taxonomy" id="2056631"/>
    <lineage>
        <taxon>Archaea</taxon>
        <taxon>Thermoproteota</taxon>
    </lineage>
</organism>
<dbReference type="UniPathway" id="UPA00049">
    <property type="reaction ID" value="UER00062"/>
</dbReference>
<dbReference type="InterPro" id="IPR005785">
    <property type="entry name" value="B_amino_transI"/>
</dbReference>
<dbReference type="PROSITE" id="PS00770">
    <property type="entry name" value="AA_TRANSFER_CLASS_4"/>
    <property type="match status" value="1"/>
</dbReference>
<dbReference type="UniPathway" id="UPA00048">
    <property type="reaction ID" value="UER00073"/>
</dbReference>
<evidence type="ECO:0000256" key="5">
    <source>
        <dbReference type="ARBA" id="ARBA00005072"/>
    </source>
</evidence>
<dbReference type="EMBL" id="QMQX01000129">
    <property type="protein sequence ID" value="RLE51135.1"/>
    <property type="molecule type" value="Genomic_DNA"/>
</dbReference>
<dbReference type="InterPro" id="IPR001544">
    <property type="entry name" value="Aminotrans_IV"/>
</dbReference>
<dbReference type="GO" id="GO:0004084">
    <property type="term" value="F:branched-chain-amino-acid transaminase activity"/>
    <property type="evidence" value="ECO:0007669"/>
    <property type="project" value="UniProtKB-EC"/>
</dbReference>
<evidence type="ECO:0000256" key="10">
    <source>
        <dbReference type="ARBA" id="ARBA00022898"/>
    </source>
</evidence>
<keyword evidence="11 16" id="KW-0100">Branched-chain amino acid biosynthesis</keyword>
<gene>
    <name evidence="16" type="primary">ilvE</name>
    <name evidence="17" type="ORF">DRJ31_01425</name>
    <name evidence="18" type="ORF">DRJ33_06465</name>
</gene>
<dbReference type="SUPFAM" id="SSF56752">
    <property type="entry name" value="D-aminoacid aminotransferase-like PLP-dependent enzymes"/>
    <property type="match status" value="1"/>
</dbReference>
<dbReference type="Proteomes" id="UP000278475">
    <property type="component" value="Unassembled WGS sequence"/>
</dbReference>
<evidence type="ECO:0000313" key="17">
    <source>
        <dbReference type="EMBL" id="RLE50423.1"/>
    </source>
</evidence>
<keyword evidence="8 16" id="KW-0028">Amino-acid biosynthesis</keyword>
<evidence type="ECO:0000256" key="2">
    <source>
        <dbReference type="ARBA" id="ARBA00003109"/>
    </source>
</evidence>
<dbReference type="GO" id="GO:0009099">
    <property type="term" value="P:L-valine biosynthetic process"/>
    <property type="evidence" value="ECO:0007669"/>
    <property type="project" value="UniProtKB-UniPathway"/>
</dbReference>
<keyword evidence="9 16" id="KW-0808">Transferase</keyword>
<dbReference type="InterPro" id="IPR043132">
    <property type="entry name" value="BCAT-like_C"/>
</dbReference>
<evidence type="ECO:0000256" key="12">
    <source>
        <dbReference type="ARBA" id="ARBA00048212"/>
    </source>
</evidence>
<evidence type="ECO:0000313" key="20">
    <source>
        <dbReference type="Proteomes" id="UP000278475"/>
    </source>
</evidence>
<dbReference type="UniPathway" id="UPA00047">
    <property type="reaction ID" value="UER00058"/>
</dbReference>
<comment type="catalytic activity">
    <reaction evidence="13 16">
        <text>L-isoleucine + 2-oxoglutarate = (S)-3-methyl-2-oxopentanoate + L-glutamate</text>
        <dbReference type="Rhea" id="RHEA:24801"/>
        <dbReference type="ChEBI" id="CHEBI:16810"/>
        <dbReference type="ChEBI" id="CHEBI:29985"/>
        <dbReference type="ChEBI" id="CHEBI:35146"/>
        <dbReference type="ChEBI" id="CHEBI:58045"/>
        <dbReference type="EC" id="2.6.1.42"/>
    </reaction>
</comment>
<evidence type="ECO:0000256" key="15">
    <source>
        <dbReference type="RuleBase" id="RU004106"/>
    </source>
</evidence>
<dbReference type="InterPro" id="IPR018300">
    <property type="entry name" value="Aminotrans_IV_CS"/>
</dbReference>
<dbReference type="Gene3D" id="3.20.10.10">
    <property type="entry name" value="D-amino Acid Aminotransferase, subunit A, domain 2"/>
    <property type="match status" value="1"/>
</dbReference>
<comment type="similarity">
    <text evidence="6 15">Belongs to the class-IV pyridoxal-phosphate-dependent aminotransferase family.</text>
</comment>
<comment type="catalytic activity">
    <reaction evidence="12 16">
        <text>L-valine + 2-oxoglutarate = 3-methyl-2-oxobutanoate + L-glutamate</text>
        <dbReference type="Rhea" id="RHEA:24813"/>
        <dbReference type="ChEBI" id="CHEBI:11851"/>
        <dbReference type="ChEBI" id="CHEBI:16810"/>
        <dbReference type="ChEBI" id="CHEBI:29985"/>
        <dbReference type="ChEBI" id="CHEBI:57762"/>
        <dbReference type="EC" id="2.6.1.42"/>
    </reaction>
</comment>
<dbReference type="Pfam" id="PF01063">
    <property type="entry name" value="Aminotran_4"/>
    <property type="match status" value="1"/>
</dbReference>
<evidence type="ECO:0000256" key="9">
    <source>
        <dbReference type="ARBA" id="ARBA00022679"/>
    </source>
</evidence>
<comment type="pathway">
    <text evidence="5 16">Amino-acid biosynthesis; L-leucine biosynthesis; L-leucine from 3-methyl-2-oxobutanoate: step 4/4.</text>
</comment>
<dbReference type="NCBIfam" id="TIGR01122">
    <property type="entry name" value="ilvE_I"/>
    <property type="match status" value="1"/>
</dbReference>
<dbReference type="PANTHER" id="PTHR42743:SF11">
    <property type="entry name" value="AMINODEOXYCHORISMATE LYASE"/>
    <property type="match status" value="1"/>
</dbReference>
<name>A0A497EV65_9CREN</name>
<dbReference type="InterPro" id="IPR036038">
    <property type="entry name" value="Aminotransferase-like"/>
</dbReference>
<evidence type="ECO:0000256" key="16">
    <source>
        <dbReference type="RuleBase" id="RU364094"/>
    </source>
</evidence>
<comment type="caution">
    <text evidence="18">The sequence shown here is derived from an EMBL/GenBank/DDBJ whole genome shotgun (WGS) entry which is preliminary data.</text>
</comment>
<comment type="pathway">
    <text evidence="4 16">Amino-acid biosynthesis; L-valine biosynthesis; L-valine from pyruvate: step 4/4.</text>
</comment>
<dbReference type="Gene3D" id="3.30.470.10">
    <property type="match status" value="1"/>
</dbReference>
<dbReference type="InterPro" id="IPR043131">
    <property type="entry name" value="BCAT-like_N"/>
</dbReference>
<reference evidence="19 20" key="1">
    <citation type="submission" date="2018-06" db="EMBL/GenBank/DDBJ databases">
        <title>Extensive metabolic versatility and redundancy in microbially diverse, dynamic hydrothermal sediments.</title>
        <authorList>
            <person name="Dombrowski N."/>
            <person name="Teske A."/>
            <person name="Baker B.J."/>
        </authorList>
    </citation>
    <scope>NUCLEOTIDE SEQUENCE [LARGE SCALE GENOMIC DNA]</scope>
    <source>
        <strain evidence="18">B34_G17</strain>
        <strain evidence="17">B66_G16</strain>
    </source>
</reference>
<evidence type="ECO:0000256" key="4">
    <source>
        <dbReference type="ARBA" id="ARBA00004931"/>
    </source>
</evidence>